<dbReference type="AlphaFoldDB" id="A0A6A3D662"/>
<accession>A0A6A3D662</accession>
<evidence type="ECO:0000313" key="4">
    <source>
        <dbReference type="Proteomes" id="UP000429523"/>
    </source>
</evidence>
<comment type="caution">
    <text evidence="2">The sequence shown here is derived from an EMBL/GenBank/DDBJ whole genome shotgun (WGS) entry which is preliminary data.</text>
</comment>
<evidence type="ECO:0000313" key="2">
    <source>
        <dbReference type="EMBL" id="KAE8916994.1"/>
    </source>
</evidence>
<name>A0A6A3D662_9STRA</name>
<feature type="compositionally biased region" description="Low complexity" evidence="1">
    <location>
        <begin position="78"/>
        <end position="95"/>
    </location>
</feature>
<organism evidence="2 4">
    <name type="scientific">Phytophthora fragariae</name>
    <dbReference type="NCBI Taxonomy" id="53985"/>
    <lineage>
        <taxon>Eukaryota</taxon>
        <taxon>Sar</taxon>
        <taxon>Stramenopiles</taxon>
        <taxon>Oomycota</taxon>
        <taxon>Peronosporomycetes</taxon>
        <taxon>Peronosporales</taxon>
        <taxon>Peronosporaceae</taxon>
        <taxon>Phytophthora</taxon>
    </lineage>
</organism>
<gene>
    <name evidence="3" type="ORF">PF001_g32189</name>
    <name evidence="2" type="ORF">PF009_g32684</name>
</gene>
<reference evidence="4 5" key="1">
    <citation type="submission" date="2018-08" db="EMBL/GenBank/DDBJ databases">
        <title>Genomic investigation of the strawberry pathogen Phytophthora fragariae indicates pathogenicity is determined by transcriptional variation in three key races.</title>
        <authorList>
            <person name="Adams T.M."/>
            <person name="Armitage A.D."/>
            <person name="Sobczyk M.K."/>
            <person name="Bates H.J."/>
            <person name="Dunwell J.M."/>
            <person name="Nellist C.F."/>
            <person name="Harrison R.J."/>
        </authorList>
    </citation>
    <scope>NUCLEOTIDE SEQUENCE [LARGE SCALE GENOMIC DNA]</scope>
    <source>
        <strain evidence="3 5">A4</strain>
        <strain evidence="2 4">NOV-9</strain>
    </source>
</reference>
<protein>
    <submittedName>
        <fullName evidence="2">Uncharacterized protein</fullName>
    </submittedName>
</protein>
<proteinExistence type="predicted"/>
<evidence type="ECO:0000313" key="5">
    <source>
        <dbReference type="Proteomes" id="UP000437068"/>
    </source>
</evidence>
<dbReference type="EMBL" id="QXGE01008332">
    <property type="protein sequence ID" value="KAE9262064.1"/>
    <property type="molecule type" value="Genomic_DNA"/>
</dbReference>
<feature type="region of interest" description="Disordered" evidence="1">
    <location>
        <begin position="1"/>
        <end position="96"/>
    </location>
</feature>
<dbReference type="Proteomes" id="UP000429523">
    <property type="component" value="Unassembled WGS sequence"/>
</dbReference>
<dbReference type="EMBL" id="QXGF01008307">
    <property type="protein sequence ID" value="KAE8916994.1"/>
    <property type="molecule type" value="Genomic_DNA"/>
</dbReference>
<feature type="compositionally biased region" description="Low complexity" evidence="1">
    <location>
        <begin position="12"/>
        <end position="60"/>
    </location>
</feature>
<sequence>MPPALPGRGSTLAGSWGLLPAAAGPGESPSSSLSPSSESLGPWRTARARAVAAASAAPGATQSGSLPAALPGRPTSLAGSWGARRGGAAAEGPWAAERRAWGVGAASGAA</sequence>
<evidence type="ECO:0000256" key="1">
    <source>
        <dbReference type="SAM" id="MobiDB-lite"/>
    </source>
</evidence>
<evidence type="ECO:0000313" key="3">
    <source>
        <dbReference type="EMBL" id="KAE9262064.1"/>
    </source>
</evidence>
<dbReference type="Proteomes" id="UP000437068">
    <property type="component" value="Unassembled WGS sequence"/>
</dbReference>